<dbReference type="RefSeq" id="XP_064854953.1">
    <property type="nucleotide sequence ID" value="XM_064998881.1"/>
</dbReference>
<evidence type="ECO:0000256" key="1">
    <source>
        <dbReference type="ARBA" id="ARBA00004604"/>
    </source>
</evidence>
<feature type="region of interest" description="Disordered" evidence="8">
    <location>
        <begin position="622"/>
        <end position="669"/>
    </location>
</feature>
<comment type="subcellular location">
    <subcellularLocation>
        <location evidence="1">Nucleus</location>
        <location evidence="1">Nucleolus</location>
    </subcellularLocation>
</comment>
<sequence length="669" mass="76969">MAKKVRGRRSEKPKKSEEAVEEVSQEVSAVEQSTAGEVPTPFYGLVDSAESSYFKEAESTMNLNMFENDEDKKLYVNSVFMESKGKELKLVTNQICSKLIERLILNGDAKQIKGLFRSFSGHFVALAHHKYASHCLETLFIRAASLVEQEILGESNETNNEEEEQEQEEEQEEELYASMESIMTYMVNEYKPYLKEMISHQYASHVLRVLLLILAGKELPSTTVGTSVLRSKKSKVARKMIEIKDNSDFARSFQIPAGFKEELAVILNTIKEGQTTGSLRNLAIEKIASPVIQLIIQIEGMVARDRPFYHIIFFEASHESDQQEGAFVEYLLSDAVGSHFLEAVVKYGVQKNIDRLYKLYMKDRIDKLVRRQNTGIFVVEGLLFKLGKGEAKEMLDKFIPDISELLDINLDLGKAIIDASAKHNNYKQQEIIDEIIKKYSDQNTNMVEGILKLSTSTLGNTNDDWPTAEERWRALFFEKLVDYDARLLNSGVEACIELPQERLIQMCYHGVFSHVVESVLKVDGVDTLTRRRLLNQFLGHFANLSCNAYGSHVVDKFWDYTVKMTNYKEKICGELLAEKEKVKESTYGRLVWKNWKMDMFIRKRSDWKYQVKEQEFVKYPPKTAEEEKKELEEKVQEEKKDKKRPNVGINSGFTSNKKPKVRGRNRTKN</sequence>
<evidence type="ECO:0000256" key="8">
    <source>
        <dbReference type="SAM" id="MobiDB-lite"/>
    </source>
</evidence>
<dbReference type="GO" id="GO:0000480">
    <property type="term" value="P:endonucleolytic cleavage in 5'-ETS of tricistronic rRNA transcript (SSU-rRNA, 5.8S rRNA, LSU-rRNA)"/>
    <property type="evidence" value="ECO:0007669"/>
    <property type="project" value="TreeGrafter"/>
</dbReference>
<dbReference type="GO" id="GO:0000472">
    <property type="term" value="P:endonucleolytic cleavage to generate mature 5'-end of SSU-rRNA from (SSU-rRNA, 5.8S rRNA, LSU-rRNA)"/>
    <property type="evidence" value="ECO:0007669"/>
    <property type="project" value="TreeGrafter"/>
</dbReference>
<dbReference type="InterPro" id="IPR040000">
    <property type="entry name" value="NOP9"/>
</dbReference>
<organism evidence="9 10">
    <name type="scientific">Saccharomycopsis crataegensis</name>
    <dbReference type="NCBI Taxonomy" id="43959"/>
    <lineage>
        <taxon>Eukaryota</taxon>
        <taxon>Fungi</taxon>
        <taxon>Dikarya</taxon>
        <taxon>Ascomycota</taxon>
        <taxon>Saccharomycotina</taxon>
        <taxon>Saccharomycetes</taxon>
        <taxon>Saccharomycopsidaceae</taxon>
        <taxon>Saccharomycopsis</taxon>
    </lineage>
</organism>
<dbReference type="GO" id="GO:0003723">
    <property type="term" value="F:RNA binding"/>
    <property type="evidence" value="ECO:0007669"/>
    <property type="project" value="InterPro"/>
</dbReference>
<dbReference type="SMART" id="SM00025">
    <property type="entry name" value="Pumilio"/>
    <property type="match status" value="7"/>
</dbReference>
<protein>
    <recommendedName>
        <fullName evidence="3">Nucleolar protein 9</fullName>
    </recommendedName>
    <alternativeName>
        <fullName evidence="5 6">Pumilio domain-containing protein NOP9</fullName>
    </alternativeName>
</protein>
<dbReference type="Pfam" id="PF22493">
    <property type="entry name" value="PUF_NOP9"/>
    <property type="match status" value="1"/>
</dbReference>
<reference evidence="9 10" key="1">
    <citation type="journal article" date="2023" name="Elife">
        <title>Identification of key yeast species and microbe-microbe interactions impacting larval growth of Drosophila in the wild.</title>
        <authorList>
            <person name="Mure A."/>
            <person name="Sugiura Y."/>
            <person name="Maeda R."/>
            <person name="Honda K."/>
            <person name="Sakurai N."/>
            <person name="Takahashi Y."/>
            <person name="Watada M."/>
            <person name="Katoh T."/>
            <person name="Gotoh A."/>
            <person name="Gotoh Y."/>
            <person name="Taniguchi I."/>
            <person name="Nakamura K."/>
            <person name="Hayashi T."/>
            <person name="Katayama T."/>
            <person name="Uemura T."/>
            <person name="Hattori Y."/>
        </authorList>
    </citation>
    <scope>NUCLEOTIDE SEQUENCE [LARGE SCALE GENOMIC DNA]</scope>
    <source>
        <strain evidence="9 10">SC-9</strain>
    </source>
</reference>
<dbReference type="EMBL" id="BTFZ01000013">
    <property type="protein sequence ID" value="GMM37957.1"/>
    <property type="molecule type" value="Genomic_DNA"/>
</dbReference>
<accession>A0AAV5QU84</accession>
<evidence type="ECO:0000256" key="2">
    <source>
        <dbReference type="ARBA" id="ARBA00005301"/>
    </source>
</evidence>
<dbReference type="GO" id="GO:0000056">
    <property type="term" value="P:ribosomal small subunit export from nucleus"/>
    <property type="evidence" value="ECO:0007669"/>
    <property type="project" value="TreeGrafter"/>
</dbReference>
<feature type="compositionally biased region" description="Basic residues" evidence="8">
    <location>
        <begin position="657"/>
        <end position="669"/>
    </location>
</feature>
<gene>
    <name evidence="9" type="ORF">DASC09_052820</name>
</gene>
<dbReference type="Proteomes" id="UP001360560">
    <property type="component" value="Unassembled WGS sequence"/>
</dbReference>
<evidence type="ECO:0000313" key="9">
    <source>
        <dbReference type="EMBL" id="GMM37957.1"/>
    </source>
</evidence>
<dbReference type="GO" id="GO:0030688">
    <property type="term" value="C:preribosome, small subunit precursor"/>
    <property type="evidence" value="ECO:0007669"/>
    <property type="project" value="TreeGrafter"/>
</dbReference>
<evidence type="ECO:0000256" key="7">
    <source>
        <dbReference type="SAM" id="Coils"/>
    </source>
</evidence>
<evidence type="ECO:0000313" key="10">
    <source>
        <dbReference type="Proteomes" id="UP001360560"/>
    </source>
</evidence>
<feature type="coiled-coil region" evidence="7">
    <location>
        <begin position="151"/>
        <end position="182"/>
    </location>
</feature>
<evidence type="ECO:0000256" key="3">
    <source>
        <dbReference type="ARBA" id="ARBA00016427"/>
    </source>
</evidence>
<dbReference type="Gene3D" id="1.25.10.10">
    <property type="entry name" value="Leucine-rich Repeat Variant"/>
    <property type="match status" value="2"/>
</dbReference>
<feature type="compositionally biased region" description="Basic and acidic residues" evidence="8">
    <location>
        <begin position="8"/>
        <end position="18"/>
    </location>
</feature>
<dbReference type="GO" id="GO:0000447">
    <property type="term" value="P:endonucleolytic cleavage in ITS1 to separate SSU-rRNA from 5.8S rRNA and LSU-rRNA from tricistronic rRNA transcript (SSU-rRNA, 5.8S rRNA, LSU-rRNA)"/>
    <property type="evidence" value="ECO:0007669"/>
    <property type="project" value="TreeGrafter"/>
</dbReference>
<name>A0AAV5QU84_9ASCO</name>
<dbReference type="GO" id="GO:0030686">
    <property type="term" value="C:90S preribosome"/>
    <property type="evidence" value="ECO:0007669"/>
    <property type="project" value="TreeGrafter"/>
</dbReference>
<dbReference type="GO" id="GO:0005730">
    <property type="term" value="C:nucleolus"/>
    <property type="evidence" value="ECO:0007669"/>
    <property type="project" value="UniProtKB-SubCell"/>
</dbReference>
<comment type="caution">
    <text evidence="9">The sequence shown here is derived from an EMBL/GenBank/DDBJ whole genome shotgun (WGS) entry which is preliminary data.</text>
</comment>
<evidence type="ECO:0000256" key="4">
    <source>
        <dbReference type="ARBA" id="ARBA00022737"/>
    </source>
</evidence>
<feature type="compositionally biased region" description="Basic and acidic residues" evidence="8">
    <location>
        <begin position="623"/>
        <end position="640"/>
    </location>
</feature>
<feature type="region of interest" description="Disordered" evidence="8">
    <location>
        <begin position="1"/>
        <end position="23"/>
    </location>
</feature>
<dbReference type="InterPro" id="IPR011989">
    <property type="entry name" value="ARM-like"/>
</dbReference>
<dbReference type="InterPro" id="IPR016024">
    <property type="entry name" value="ARM-type_fold"/>
</dbReference>
<keyword evidence="10" id="KW-1185">Reference proteome</keyword>
<comment type="similarity">
    <text evidence="2">Belongs to the NOP9 family.</text>
</comment>
<keyword evidence="4" id="KW-0677">Repeat</keyword>
<dbReference type="PANTHER" id="PTHR13102">
    <property type="entry name" value="NUCLEOLAR PROTEIN 9"/>
    <property type="match status" value="1"/>
</dbReference>
<dbReference type="GeneID" id="90075932"/>
<dbReference type="InterPro" id="IPR001313">
    <property type="entry name" value="Pumilio_RNA-bd_rpt"/>
</dbReference>
<dbReference type="PANTHER" id="PTHR13102:SF0">
    <property type="entry name" value="NUCLEOLAR PROTEIN 9"/>
    <property type="match status" value="1"/>
</dbReference>
<proteinExistence type="inferred from homology"/>
<dbReference type="SUPFAM" id="SSF48371">
    <property type="entry name" value="ARM repeat"/>
    <property type="match status" value="1"/>
</dbReference>
<evidence type="ECO:0000256" key="5">
    <source>
        <dbReference type="ARBA" id="ARBA00030932"/>
    </source>
</evidence>
<evidence type="ECO:0000256" key="6">
    <source>
        <dbReference type="ARBA" id="ARBA00031929"/>
    </source>
</evidence>
<dbReference type="AlphaFoldDB" id="A0AAV5QU84"/>
<keyword evidence="7" id="KW-0175">Coiled coil</keyword>